<reference evidence="9" key="1">
    <citation type="submission" date="2023-06" db="EMBL/GenBank/DDBJ databases">
        <title>Black Yeasts Isolated from many extreme environments.</title>
        <authorList>
            <person name="Coleine C."/>
            <person name="Stajich J.E."/>
            <person name="Selbmann L."/>
        </authorList>
    </citation>
    <scope>NUCLEOTIDE SEQUENCE</scope>
    <source>
        <strain evidence="9">CCFEE 5200</strain>
    </source>
</reference>
<protein>
    <recommendedName>
        <fullName evidence="8">Major facilitator superfamily (MFS) profile domain-containing protein</fullName>
    </recommendedName>
</protein>
<dbReference type="SUPFAM" id="SSF103473">
    <property type="entry name" value="MFS general substrate transporter"/>
    <property type="match status" value="1"/>
</dbReference>
<comment type="caution">
    <text evidence="9">The sequence shown here is derived from an EMBL/GenBank/DDBJ whole genome shotgun (WGS) entry which is preliminary data.</text>
</comment>
<evidence type="ECO:0000259" key="8">
    <source>
        <dbReference type="PROSITE" id="PS50850"/>
    </source>
</evidence>
<accession>A0AAN6KCY2</accession>
<comment type="subcellular location">
    <subcellularLocation>
        <location evidence="1">Membrane</location>
        <topology evidence="1">Multi-pass membrane protein</topology>
    </subcellularLocation>
</comment>
<dbReference type="EMBL" id="JAUJLE010000142">
    <property type="protein sequence ID" value="KAK0976084.1"/>
    <property type="molecule type" value="Genomic_DNA"/>
</dbReference>
<dbReference type="AlphaFoldDB" id="A0AAN6KCY2"/>
<dbReference type="Proteomes" id="UP001175353">
    <property type="component" value="Unassembled WGS sequence"/>
</dbReference>
<evidence type="ECO:0000313" key="10">
    <source>
        <dbReference type="Proteomes" id="UP001175353"/>
    </source>
</evidence>
<feature type="compositionally biased region" description="Acidic residues" evidence="6">
    <location>
        <begin position="31"/>
        <end position="40"/>
    </location>
</feature>
<feature type="transmembrane region" description="Helical" evidence="7">
    <location>
        <begin position="430"/>
        <end position="451"/>
    </location>
</feature>
<feature type="transmembrane region" description="Helical" evidence="7">
    <location>
        <begin position="184"/>
        <end position="203"/>
    </location>
</feature>
<sequence>MAPAGYIPVEADEEYSSTREQSTPETTYADDHDDDDGLEDLEAKEGYELKELDPDARPPQRGVVGGSLDKEAGHDDDEDHEGGGAANGHARRRRASVQSYELYTPDEERRVRRKLDTRLVLFVALLYLMSFLDRSNIGNARLAGLTDDLHLSDDQYQWLLTVFYISYILFEWMTICYQLFPPHIYISCCVFAWGVLAALQAVTTNFAGILVLRALLGIGEAAFVGIPFYLSFFFRQDELAFRIGLFISAAPLATSFASSLAWLIVRFGDQTGIASWRLLLLVEGFPACLIAAWAWRWIPDAPQTARWLTSRERRVATLRMRKESDGDGGVLSEHHGSQSKIPRHKRKFNWREALRTLKDPKAYLTAGMFFCCNVAFSSMPVFLPTIVHSMGYSTLASQGLSAPPFLFAFVAVLITAFLSDRLRSRSVPMIFHTFLAMTGYILLAVAGTFRFGHLVRYLAVFPICAGFFSAVTIVITWTVNNQPSDEGKGTGMAMLNVIGQMGPLLGTRLYPDAEGPYYVKGMSVCAVAMAMVGVLAFTLRMVLRAENARQKSSWREAEEEEGEALVGSRSKSEPFMYLT</sequence>
<feature type="compositionally biased region" description="Basic and acidic residues" evidence="6">
    <location>
        <begin position="41"/>
        <end position="58"/>
    </location>
</feature>
<dbReference type="PANTHER" id="PTHR43791:SF27">
    <property type="entry name" value="TRANSPORTER, PUTATIVE (AFU_ORTHOLOGUE AFUA_2G15730)-RELATED"/>
    <property type="match status" value="1"/>
</dbReference>
<evidence type="ECO:0000256" key="1">
    <source>
        <dbReference type="ARBA" id="ARBA00004141"/>
    </source>
</evidence>
<keyword evidence="2" id="KW-0813">Transport</keyword>
<keyword evidence="10" id="KW-1185">Reference proteome</keyword>
<evidence type="ECO:0000256" key="4">
    <source>
        <dbReference type="ARBA" id="ARBA00022989"/>
    </source>
</evidence>
<feature type="region of interest" description="Disordered" evidence="6">
    <location>
        <begin position="552"/>
        <end position="579"/>
    </location>
</feature>
<keyword evidence="5 7" id="KW-0472">Membrane</keyword>
<organism evidence="9 10">
    <name type="scientific">Friedmanniomyces endolithicus</name>
    <dbReference type="NCBI Taxonomy" id="329885"/>
    <lineage>
        <taxon>Eukaryota</taxon>
        <taxon>Fungi</taxon>
        <taxon>Dikarya</taxon>
        <taxon>Ascomycota</taxon>
        <taxon>Pezizomycotina</taxon>
        <taxon>Dothideomycetes</taxon>
        <taxon>Dothideomycetidae</taxon>
        <taxon>Mycosphaerellales</taxon>
        <taxon>Teratosphaeriaceae</taxon>
        <taxon>Friedmanniomyces</taxon>
    </lineage>
</organism>
<feature type="region of interest" description="Disordered" evidence="6">
    <location>
        <begin position="324"/>
        <end position="343"/>
    </location>
</feature>
<dbReference type="FunFam" id="1.20.1250.20:FF:000013">
    <property type="entry name" value="MFS general substrate transporter"/>
    <property type="match status" value="1"/>
</dbReference>
<dbReference type="InterPro" id="IPR011701">
    <property type="entry name" value="MFS"/>
</dbReference>
<dbReference type="FunFam" id="1.20.1250.20:FF:000018">
    <property type="entry name" value="MFS transporter permease"/>
    <property type="match status" value="1"/>
</dbReference>
<dbReference type="InterPro" id="IPR036259">
    <property type="entry name" value="MFS_trans_sf"/>
</dbReference>
<proteinExistence type="predicted"/>
<feature type="transmembrane region" description="Helical" evidence="7">
    <location>
        <begin position="362"/>
        <end position="383"/>
    </location>
</feature>
<dbReference type="GO" id="GO:0016020">
    <property type="term" value="C:membrane"/>
    <property type="evidence" value="ECO:0007669"/>
    <property type="project" value="UniProtKB-SubCell"/>
</dbReference>
<evidence type="ECO:0000256" key="5">
    <source>
        <dbReference type="ARBA" id="ARBA00023136"/>
    </source>
</evidence>
<gene>
    <name evidence="9" type="ORF">LTR91_013789</name>
</gene>
<name>A0AAN6KCY2_9PEZI</name>
<dbReference type="Gene3D" id="1.20.1250.20">
    <property type="entry name" value="MFS general substrate transporter like domains"/>
    <property type="match status" value="2"/>
</dbReference>
<feature type="region of interest" description="Disordered" evidence="6">
    <location>
        <begin position="1"/>
        <end position="97"/>
    </location>
</feature>
<evidence type="ECO:0000256" key="2">
    <source>
        <dbReference type="ARBA" id="ARBA00022448"/>
    </source>
</evidence>
<keyword evidence="3 7" id="KW-0812">Transmembrane</keyword>
<dbReference type="InterPro" id="IPR020846">
    <property type="entry name" value="MFS_dom"/>
</dbReference>
<feature type="transmembrane region" description="Helical" evidence="7">
    <location>
        <begin position="276"/>
        <end position="298"/>
    </location>
</feature>
<dbReference type="PANTHER" id="PTHR43791">
    <property type="entry name" value="PERMEASE-RELATED"/>
    <property type="match status" value="1"/>
</dbReference>
<evidence type="ECO:0000313" key="9">
    <source>
        <dbReference type="EMBL" id="KAK0976084.1"/>
    </source>
</evidence>
<evidence type="ECO:0000256" key="6">
    <source>
        <dbReference type="SAM" id="MobiDB-lite"/>
    </source>
</evidence>
<feature type="transmembrane region" description="Helical" evidence="7">
    <location>
        <begin position="239"/>
        <end position="264"/>
    </location>
</feature>
<feature type="transmembrane region" description="Helical" evidence="7">
    <location>
        <begin position="119"/>
        <end position="137"/>
    </location>
</feature>
<dbReference type="GO" id="GO:0022857">
    <property type="term" value="F:transmembrane transporter activity"/>
    <property type="evidence" value="ECO:0007669"/>
    <property type="project" value="InterPro"/>
</dbReference>
<evidence type="ECO:0000256" key="7">
    <source>
        <dbReference type="SAM" id="Phobius"/>
    </source>
</evidence>
<feature type="domain" description="Major facilitator superfamily (MFS) profile" evidence="8">
    <location>
        <begin position="119"/>
        <end position="548"/>
    </location>
</feature>
<feature type="transmembrane region" description="Helical" evidence="7">
    <location>
        <begin position="457"/>
        <end position="479"/>
    </location>
</feature>
<dbReference type="PROSITE" id="PS50850">
    <property type="entry name" value="MFS"/>
    <property type="match status" value="1"/>
</dbReference>
<dbReference type="Pfam" id="PF07690">
    <property type="entry name" value="MFS_1"/>
    <property type="match status" value="1"/>
</dbReference>
<feature type="transmembrane region" description="Helical" evidence="7">
    <location>
        <begin position="209"/>
        <end position="232"/>
    </location>
</feature>
<evidence type="ECO:0000256" key="3">
    <source>
        <dbReference type="ARBA" id="ARBA00022692"/>
    </source>
</evidence>
<feature type="transmembrane region" description="Helical" evidence="7">
    <location>
        <begin position="395"/>
        <end position="418"/>
    </location>
</feature>
<feature type="transmembrane region" description="Helical" evidence="7">
    <location>
        <begin position="491"/>
        <end position="511"/>
    </location>
</feature>
<feature type="transmembrane region" description="Helical" evidence="7">
    <location>
        <begin position="517"/>
        <end position="543"/>
    </location>
</feature>
<keyword evidence="4 7" id="KW-1133">Transmembrane helix</keyword>
<feature type="transmembrane region" description="Helical" evidence="7">
    <location>
        <begin position="157"/>
        <end position="177"/>
    </location>
</feature>